<evidence type="ECO:0000256" key="6">
    <source>
        <dbReference type="ARBA" id="ARBA00023136"/>
    </source>
</evidence>
<feature type="domain" description="HAMP" evidence="11">
    <location>
        <begin position="302"/>
        <end position="358"/>
    </location>
</feature>
<gene>
    <name evidence="12" type="ORF">J2Z44_001165</name>
</gene>
<evidence type="ECO:0000256" key="5">
    <source>
        <dbReference type="ARBA" id="ARBA00022989"/>
    </source>
</evidence>
<evidence type="ECO:0000259" key="10">
    <source>
        <dbReference type="PROSITE" id="PS50111"/>
    </source>
</evidence>
<evidence type="ECO:0000256" key="3">
    <source>
        <dbReference type="ARBA" id="ARBA00022500"/>
    </source>
</evidence>
<protein>
    <submittedName>
        <fullName evidence="12">Methyl-accepting chemotaxis protein</fullName>
    </submittedName>
</protein>
<keyword evidence="4" id="KW-0812">Transmembrane</keyword>
<name>A0ABS4K0R1_9CLOT</name>
<dbReference type="InterPro" id="IPR004089">
    <property type="entry name" value="MCPsignal_dom"/>
</dbReference>
<proteinExistence type="inferred from homology"/>
<evidence type="ECO:0000313" key="12">
    <source>
        <dbReference type="EMBL" id="MBP2021369.1"/>
    </source>
</evidence>
<dbReference type="Pfam" id="PF02743">
    <property type="entry name" value="dCache_1"/>
    <property type="match status" value="1"/>
</dbReference>
<dbReference type="Proteomes" id="UP001519308">
    <property type="component" value="Unassembled WGS sequence"/>
</dbReference>
<keyword evidence="2" id="KW-1003">Cell membrane</keyword>
<evidence type="ECO:0000313" key="13">
    <source>
        <dbReference type="Proteomes" id="UP001519308"/>
    </source>
</evidence>
<dbReference type="PANTHER" id="PTHR32089:SF112">
    <property type="entry name" value="LYSOZYME-LIKE PROTEIN-RELATED"/>
    <property type="match status" value="1"/>
</dbReference>
<dbReference type="PROSITE" id="PS50111">
    <property type="entry name" value="CHEMOTAXIS_TRANSDUC_2"/>
    <property type="match status" value="1"/>
</dbReference>
<dbReference type="InterPro" id="IPR033479">
    <property type="entry name" value="dCache_1"/>
</dbReference>
<comment type="subcellular location">
    <subcellularLocation>
        <location evidence="1">Cell membrane</location>
        <topology evidence="1">Multi-pass membrane protein</topology>
    </subcellularLocation>
</comment>
<evidence type="ECO:0000256" key="1">
    <source>
        <dbReference type="ARBA" id="ARBA00004651"/>
    </source>
</evidence>
<keyword evidence="3" id="KW-0145">Chemotaxis</keyword>
<dbReference type="RefSeq" id="WP_209649405.1">
    <property type="nucleotide sequence ID" value="NZ_JAGGLL010000007.1"/>
</dbReference>
<dbReference type="SUPFAM" id="SSF103190">
    <property type="entry name" value="Sensory domain-like"/>
    <property type="match status" value="1"/>
</dbReference>
<reference evidence="12 13" key="1">
    <citation type="submission" date="2021-03" db="EMBL/GenBank/DDBJ databases">
        <title>Genomic Encyclopedia of Type Strains, Phase IV (KMG-IV): sequencing the most valuable type-strain genomes for metagenomic binning, comparative biology and taxonomic classification.</title>
        <authorList>
            <person name="Goeker M."/>
        </authorList>
    </citation>
    <scope>NUCLEOTIDE SEQUENCE [LARGE SCALE GENOMIC DNA]</scope>
    <source>
        <strain evidence="12 13">DSM 28650</strain>
    </source>
</reference>
<evidence type="ECO:0000256" key="4">
    <source>
        <dbReference type="ARBA" id="ARBA00022692"/>
    </source>
</evidence>
<dbReference type="PANTHER" id="PTHR32089">
    <property type="entry name" value="METHYL-ACCEPTING CHEMOTAXIS PROTEIN MCPB"/>
    <property type="match status" value="1"/>
</dbReference>
<evidence type="ECO:0000256" key="2">
    <source>
        <dbReference type="ARBA" id="ARBA00022475"/>
    </source>
</evidence>
<evidence type="ECO:0000256" key="7">
    <source>
        <dbReference type="ARBA" id="ARBA00023224"/>
    </source>
</evidence>
<comment type="similarity">
    <text evidence="8">Belongs to the methyl-accepting chemotaxis (MCP) protein family.</text>
</comment>
<evidence type="ECO:0000256" key="8">
    <source>
        <dbReference type="ARBA" id="ARBA00029447"/>
    </source>
</evidence>
<dbReference type="InterPro" id="IPR003660">
    <property type="entry name" value="HAMP_dom"/>
</dbReference>
<dbReference type="Gene3D" id="1.10.287.950">
    <property type="entry name" value="Methyl-accepting chemotaxis protein"/>
    <property type="match status" value="1"/>
</dbReference>
<dbReference type="CDD" id="cd18774">
    <property type="entry name" value="PDC2_HK_sensor"/>
    <property type="match status" value="1"/>
</dbReference>
<accession>A0ABS4K0R1</accession>
<dbReference type="SUPFAM" id="SSF58104">
    <property type="entry name" value="Methyl-accepting chemotaxis protein (MCP) signaling domain"/>
    <property type="match status" value="1"/>
</dbReference>
<evidence type="ECO:0000256" key="9">
    <source>
        <dbReference type="PROSITE-ProRule" id="PRU00284"/>
    </source>
</evidence>
<dbReference type="EMBL" id="JAGGLL010000007">
    <property type="protein sequence ID" value="MBP2021369.1"/>
    <property type="molecule type" value="Genomic_DNA"/>
</dbReference>
<keyword evidence="6" id="KW-0472">Membrane</keyword>
<dbReference type="CDD" id="cd12914">
    <property type="entry name" value="PDC1_DGC_like"/>
    <property type="match status" value="1"/>
</dbReference>
<sequence length="663" mass="72943">MFKSIKVKLLVFVLILSLVPLLITNAYQLTSYTKDQNREISAHLRDISKGNAELINQWIDQKLILVDTIYKSHPNIGSLDRSAAIEALKTIKLQYPDIETVVLTDSEGKSISSEMQDINISDREYFKKAQKQQEVIVSDIITSKSTGNQVISFVKPLNNDKGEFKGTFMIVGNADALLKAVSEIKIGQTGYGYLINKETTVFLTHPTKEYIGKKHEEVNPDNVKLFKETIFTNHEGDIEYLAADNTKRLGYYHLIPAANWQLVVTGKASEILQGVNTTTKVIIDLIGVTSAIVAILSVILGNTFVKPIKRVTDLLIKTENLDLAEDDSFNEVYKHKDEIGIMARALRVTRKTMRELIEKIQQTSFTIEESTKGLSSTLGETTGSIEAVTRAMDEMAHGSGELARNTQVGAERLEALSNKIEDINNASSEMKGFIDVSKIAKDRGIEVVNKLQGVVVENEAVAARVGEKVFILDEKSEKISLITETIKSITSQINMLSLNAAIESARAGEAGRGFSVVANEIKKLAADTATSTVEIDNIIKEFKKIIEDTKAEMIIAKQVIGNTSAMSKITGEAFRSIDRSVENIIGKIDALAIDIVSMSKDKDNVIRTIDGISAVSEQSAATSEEISAAVEQQSANMVTISETAQQLYNIATELKDLIIKFKV</sequence>
<keyword evidence="13" id="KW-1185">Reference proteome</keyword>
<organism evidence="12 13">
    <name type="scientific">Clostridium punense</name>
    <dbReference type="NCBI Taxonomy" id="1054297"/>
    <lineage>
        <taxon>Bacteria</taxon>
        <taxon>Bacillati</taxon>
        <taxon>Bacillota</taxon>
        <taxon>Clostridia</taxon>
        <taxon>Eubacteriales</taxon>
        <taxon>Clostridiaceae</taxon>
        <taxon>Clostridium</taxon>
    </lineage>
</organism>
<dbReference type="Gene3D" id="3.30.450.20">
    <property type="entry name" value="PAS domain"/>
    <property type="match status" value="2"/>
</dbReference>
<dbReference type="InterPro" id="IPR029151">
    <property type="entry name" value="Sensor-like_sf"/>
</dbReference>
<keyword evidence="5" id="KW-1133">Transmembrane helix</keyword>
<dbReference type="PROSITE" id="PS50885">
    <property type="entry name" value="HAMP"/>
    <property type="match status" value="1"/>
</dbReference>
<dbReference type="Pfam" id="PF00015">
    <property type="entry name" value="MCPsignal"/>
    <property type="match status" value="1"/>
</dbReference>
<dbReference type="SMART" id="SM00283">
    <property type="entry name" value="MA"/>
    <property type="match status" value="1"/>
</dbReference>
<evidence type="ECO:0000259" key="11">
    <source>
        <dbReference type="PROSITE" id="PS50885"/>
    </source>
</evidence>
<comment type="caution">
    <text evidence="12">The sequence shown here is derived from an EMBL/GenBank/DDBJ whole genome shotgun (WGS) entry which is preliminary data.</text>
</comment>
<keyword evidence="7 9" id="KW-0807">Transducer</keyword>
<feature type="domain" description="Methyl-accepting transducer" evidence="10">
    <location>
        <begin position="377"/>
        <end position="634"/>
    </location>
</feature>